<accession>A0A7Y9U5U0</accession>
<dbReference type="PANTHER" id="PTHR46211">
    <property type="entry name" value="GLYCEROPHOSPHORYL DIESTER PHOSPHODIESTERASE"/>
    <property type="match status" value="1"/>
</dbReference>
<comment type="caution">
    <text evidence="2">The sequence shown here is derived from an EMBL/GenBank/DDBJ whole genome shotgun (WGS) entry which is preliminary data.</text>
</comment>
<dbReference type="NCBIfam" id="NF006989">
    <property type="entry name" value="PRK09454.1"/>
    <property type="match status" value="1"/>
</dbReference>
<dbReference type="PANTHER" id="PTHR46211:SF1">
    <property type="entry name" value="GLYCEROPHOSPHODIESTER PHOSPHODIESTERASE, CYTOPLASMIC"/>
    <property type="match status" value="1"/>
</dbReference>
<dbReference type="Pfam" id="PF03009">
    <property type="entry name" value="GDPD"/>
    <property type="match status" value="1"/>
</dbReference>
<dbReference type="GO" id="GO:0008889">
    <property type="term" value="F:glycerophosphodiester phosphodiesterase activity"/>
    <property type="evidence" value="ECO:0007669"/>
    <property type="project" value="UniProtKB-EC"/>
</dbReference>
<dbReference type="Gene3D" id="3.20.20.190">
    <property type="entry name" value="Phosphatidylinositol (PI) phosphodiesterase"/>
    <property type="match status" value="1"/>
</dbReference>
<proteinExistence type="predicted"/>
<evidence type="ECO:0000313" key="2">
    <source>
        <dbReference type="EMBL" id="NYG31962.1"/>
    </source>
</evidence>
<dbReference type="InterPro" id="IPR030395">
    <property type="entry name" value="GP_PDE_dom"/>
</dbReference>
<organism evidence="2 3">
    <name type="scientific">Sphaerotilus montanus</name>
    <dbReference type="NCBI Taxonomy" id="522889"/>
    <lineage>
        <taxon>Bacteria</taxon>
        <taxon>Pseudomonadati</taxon>
        <taxon>Pseudomonadota</taxon>
        <taxon>Betaproteobacteria</taxon>
        <taxon>Burkholderiales</taxon>
        <taxon>Sphaerotilaceae</taxon>
        <taxon>Sphaerotilus</taxon>
    </lineage>
</organism>
<dbReference type="EC" id="3.1.4.46" evidence="2"/>
<dbReference type="SUPFAM" id="SSF51695">
    <property type="entry name" value="PLC-like phosphodiesterases"/>
    <property type="match status" value="1"/>
</dbReference>
<reference evidence="2 3" key="1">
    <citation type="submission" date="2020-07" db="EMBL/GenBank/DDBJ databases">
        <title>Genomic Encyclopedia of Archaeal and Bacterial Type Strains, Phase II (KMG-II): from individual species to whole genera.</title>
        <authorList>
            <person name="Goeker M."/>
        </authorList>
    </citation>
    <scope>NUCLEOTIDE SEQUENCE [LARGE SCALE GENOMIC DNA]</scope>
    <source>
        <strain evidence="2 3">DSM 21226</strain>
    </source>
</reference>
<dbReference type="PROSITE" id="PS51704">
    <property type="entry name" value="GP_PDE"/>
    <property type="match status" value="1"/>
</dbReference>
<dbReference type="Proteomes" id="UP000518288">
    <property type="component" value="Unassembled WGS sequence"/>
</dbReference>
<keyword evidence="3" id="KW-1185">Reference proteome</keyword>
<evidence type="ECO:0000259" key="1">
    <source>
        <dbReference type="PROSITE" id="PS51704"/>
    </source>
</evidence>
<gene>
    <name evidence="2" type="ORF">BDD16_000948</name>
</gene>
<dbReference type="EMBL" id="JACCFH010000001">
    <property type="protein sequence ID" value="NYG31962.1"/>
    <property type="molecule type" value="Genomic_DNA"/>
</dbReference>
<dbReference type="AlphaFoldDB" id="A0A7Y9U5U0"/>
<feature type="domain" description="GP-PDE" evidence="1">
    <location>
        <begin position="29"/>
        <end position="272"/>
    </location>
</feature>
<dbReference type="GO" id="GO:0006629">
    <property type="term" value="P:lipid metabolic process"/>
    <property type="evidence" value="ECO:0007669"/>
    <property type="project" value="InterPro"/>
</dbReference>
<dbReference type="InterPro" id="IPR017946">
    <property type="entry name" value="PLC-like_Pdiesterase_TIM-brl"/>
</dbReference>
<sequence length="272" mass="29290">MSPNRTLPNDVDAEPPIPAMVVVTPWPYPTWIAHRGAGRLAPENTLAAFRAGAALGWRAFECDVKLSADGVPFLLHDDTLERTTDAAGSAGNLNWADLARLDAGGWHGRLYAGEPPCSLDAIAAFCLRNGHLLNLELKPVPGDEERTGQVVAQAVRQRWGEAVRDGLSAWPLLSSFEPRALAAAREAVPELPRALLLDRLAPDCFDIAERLDCVAVILEESLVHADLVRTLHHDGLRVLAYTVNDAGRADLLLDLGLDGLITDAVDTFVPGP</sequence>
<keyword evidence="2" id="KW-0378">Hydrolase</keyword>
<name>A0A7Y9U5U0_9BURK</name>
<protein>
    <submittedName>
        <fullName evidence="2">Glycerophosphoryl diester phosphodiesterase</fullName>
        <ecNumber evidence="2">3.1.4.46</ecNumber>
    </submittedName>
</protein>
<evidence type="ECO:0000313" key="3">
    <source>
        <dbReference type="Proteomes" id="UP000518288"/>
    </source>
</evidence>